<comment type="cofactor">
    <cofactor evidence="16">
        <name>NH4(+)</name>
        <dbReference type="ChEBI" id="CHEBI:28938"/>
    </cofactor>
    <cofactor evidence="16">
        <name>K(+)</name>
        <dbReference type="ChEBI" id="CHEBI:29103"/>
    </cofactor>
    <text evidence="16">A monovalent cation. Ammonium or potassium.</text>
</comment>
<evidence type="ECO:0000256" key="4">
    <source>
        <dbReference type="ARBA" id="ARBA00005225"/>
    </source>
</evidence>
<evidence type="ECO:0000256" key="6">
    <source>
        <dbReference type="ARBA" id="ARBA00012102"/>
    </source>
</evidence>
<feature type="binding site" evidence="16">
    <location>
        <position position="117"/>
    </location>
    <ligand>
        <name>K(+)</name>
        <dbReference type="ChEBI" id="CHEBI:29103"/>
    </ligand>
</feature>
<dbReference type="EC" id="2.7.1.33" evidence="6 16"/>
<evidence type="ECO:0000256" key="10">
    <source>
        <dbReference type="ARBA" id="ARBA00022777"/>
    </source>
</evidence>
<keyword evidence="8 16" id="KW-0808">Transferase</keyword>
<dbReference type="RefSeq" id="WP_173809655.1">
    <property type="nucleotide sequence ID" value="NZ_JABSNP010000006.1"/>
</dbReference>
<dbReference type="Gene3D" id="3.30.420.40">
    <property type="match status" value="2"/>
</dbReference>
<feature type="binding site" evidence="16">
    <location>
        <begin position="7"/>
        <end position="14"/>
    </location>
    <ligand>
        <name>ATP</name>
        <dbReference type="ChEBI" id="CHEBI:30616"/>
    </ligand>
</feature>
<comment type="similarity">
    <text evidence="14 16">Belongs to the type III pantothenate kinase family.</text>
</comment>
<evidence type="ECO:0000256" key="13">
    <source>
        <dbReference type="ARBA" id="ARBA00022993"/>
    </source>
</evidence>
<feature type="binding site" evidence="16">
    <location>
        <begin position="94"/>
        <end position="97"/>
    </location>
    <ligand>
        <name>substrate</name>
    </ligand>
</feature>
<evidence type="ECO:0000256" key="8">
    <source>
        <dbReference type="ARBA" id="ARBA00022679"/>
    </source>
</evidence>
<evidence type="ECO:0000256" key="15">
    <source>
        <dbReference type="ARBA" id="ARBA00040883"/>
    </source>
</evidence>
<keyword evidence="10 16" id="KW-0418">Kinase</keyword>
<comment type="pathway">
    <text evidence="4 16">Cofactor biosynthesis; coenzyme A biosynthesis; CoA from (R)-pantothenate: step 1/5.</text>
</comment>
<dbReference type="EMBL" id="JABSNP010000006">
    <property type="protein sequence ID" value="NRT18924.1"/>
    <property type="molecule type" value="Genomic_DNA"/>
</dbReference>
<dbReference type="PANTHER" id="PTHR34265">
    <property type="entry name" value="TYPE III PANTOTHENATE KINASE"/>
    <property type="match status" value="1"/>
</dbReference>
<reference evidence="17 18" key="1">
    <citation type="submission" date="2020-05" db="EMBL/GenBank/DDBJ databases">
        <title>Genomic Encyclopedia of Type Strains, Phase IV (KMG-V): Genome sequencing to study the core and pangenomes of soil and plant-associated prokaryotes.</title>
        <authorList>
            <person name="Whitman W."/>
        </authorList>
    </citation>
    <scope>NUCLEOTIDE SEQUENCE [LARGE SCALE GENOMIC DNA]</scope>
    <source>
        <strain evidence="17 18">9A</strain>
    </source>
</reference>
<evidence type="ECO:0000256" key="7">
    <source>
        <dbReference type="ARBA" id="ARBA00022490"/>
    </source>
</evidence>
<comment type="function">
    <text evidence="16">Catalyzes the phosphorylation of pantothenate (Pan), the first step in CoA biosynthesis.</text>
</comment>
<evidence type="ECO:0000256" key="5">
    <source>
        <dbReference type="ARBA" id="ARBA00011738"/>
    </source>
</evidence>
<gene>
    <name evidence="16" type="primary">coaX</name>
    <name evidence="17" type="ORF">HNP98_001747</name>
</gene>
<dbReference type="PANTHER" id="PTHR34265:SF1">
    <property type="entry name" value="TYPE III PANTOTHENATE KINASE"/>
    <property type="match status" value="1"/>
</dbReference>
<dbReference type="SUPFAM" id="SSF53067">
    <property type="entry name" value="Actin-like ATPase domain"/>
    <property type="match status" value="2"/>
</dbReference>
<dbReference type="CDD" id="cd24015">
    <property type="entry name" value="ASKHA_NBD_PanK-III"/>
    <property type="match status" value="1"/>
</dbReference>
<keyword evidence="18" id="KW-1185">Reference proteome</keyword>
<dbReference type="GO" id="GO:0004594">
    <property type="term" value="F:pantothenate kinase activity"/>
    <property type="evidence" value="ECO:0007669"/>
    <property type="project" value="UniProtKB-EC"/>
</dbReference>
<accession>A0ABX2FR01</accession>
<evidence type="ECO:0000256" key="2">
    <source>
        <dbReference type="ARBA" id="ARBA00001958"/>
    </source>
</evidence>
<comment type="subunit">
    <text evidence="5 16">Homodimer.</text>
</comment>
<comment type="subcellular location">
    <subcellularLocation>
        <location evidence="3 16">Cytoplasm</location>
    </subcellularLocation>
</comment>
<keyword evidence="12 16" id="KW-0630">Potassium</keyword>
<keyword evidence="11 16" id="KW-0067">ATP-binding</keyword>
<evidence type="ECO:0000256" key="11">
    <source>
        <dbReference type="ARBA" id="ARBA00022840"/>
    </source>
</evidence>
<protein>
    <recommendedName>
        <fullName evidence="15 16">Type III pantothenate kinase</fullName>
        <ecNumber evidence="6 16">2.7.1.33</ecNumber>
    </recommendedName>
    <alternativeName>
        <fullName evidence="16">PanK-III</fullName>
    </alternativeName>
    <alternativeName>
        <fullName evidence="16">Pantothenic acid kinase</fullName>
    </alternativeName>
</protein>
<evidence type="ECO:0000256" key="12">
    <source>
        <dbReference type="ARBA" id="ARBA00022958"/>
    </source>
</evidence>
<feature type="active site" description="Proton acceptor" evidence="16">
    <location>
        <position position="96"/>
    </location>
</feature>
<evidence type="ECO:0000313" key="17">
    <source>
        <dbReference type="EMBL" id="NRT18924.1"/>
    </source>
</evidence>
<feature type="binding site" evidence="16">
    <location>
        <position position="175"/>
    </location>
    <ligand>
        <name>substrate</name>
    </ligand>
</feature>
<evidence type="ECO:0000256" key="1">
    <source>
        <dbReference type="ARBA" id="ARBA00001206"/>
    </source>
</evidence>
<dbReference type="Pfam" id="PF03309">
    <property type="entry name" value="Pan_kinase"/>
    <property type="match status" value="1"/>
</dbReference>
<comment type="cofactor">
    <cofactor evidence="2">
        <name>K(+)</name>
        <dbReference type="ChEBI" id="CHEBI:29103"/>
    </cofactor>
</comment>
<organism evidence="17 18">
    <name type="scientific">Hymenobacter caeli</name>
    <dbReference type="NCBI Taxonomy" id="2735894"/>
    <lineage>
        <taxon>Bacteria</taxon>
        <taxon>Pseudomonadati</taxon>
        <taxon>Bacteroidota</taxon>
        <taxon>Cytophagia</taxon>
        <taxon>Cytophagales</taxon>
        <taxon>Hymenobacteraceae</taxon>
        <taxon>Hymenobacter</taxon>
    </lineage>
</organism>
<feature type="binding site" evidence="16">
    <location>
        <position position="120"/>
    </location>
    <ligand>
        <name>ATP</name>
        <dbReference type="ChEBI" id="CHEBI:30616"/>
    </ligand>
</feature>
<evidence type="ECO:0000256" key="14">
    <source>
        <dbReference type="ARBA" id="ARBA00038036"/>
    </source>
</evidence>
<evidence type="ECO:0000313" key="18">
    <source>
        <dbReference type="Proteomes" id="UP000779507"/>
    </source>
</evidence>
<evidence type="ECO:0000256" key="16">
    <source>
        <dbReference type="HAMAP-Rule" id="MF_01274"/>
    </source>
</evidence>
<keyword evidence="16" id="KW-0479">Metal-binding</keyword>
<sequence>MHTLVLDIGNTSVKVGCFAGEALVEMVGGLVAGEVEALVRRWAPQHLLIASVAEEAARWALRLQGLVPGRILLFEPGTTPVPLRNAYATPLTLGADRLAGAVGAAALRPGRDTLVLDAGTALKCDLVTADGTYRGGSIGPGLGMRLRALHEYTGRLPLLPLPAPDATVPLVGDSTVGALLSGVLNGAAAEANGLVAAYRQQYPALGVVLTGGDAPLLAARLAGPIFAVPELVLLGLYRILVYNVEVER</sequence>
<dbReference type="InterPro" id="IPR043129">
    <property type="entry name" value="ATPase_NBD"/>
</dbReference>
<evidence type="ECO:0000256" key="3">
    <source>
        <dbReference type="ARBA" id="ARBA00004496"/>
    </source>
</evidence>
<name>A0ABX2FR01_9BACT</name>
<dbReference type="Proteomes" id="UP000779507">
    <property type="component" value="Unassembled WGS sequence"/>
</dbReference>
<keyword evidence="9 16" id="KW-0547">Nucleotide-binding</keyword>
<keyword evidence="7 16" id="KW-0963">Cytoplasm</keyword>
<comment type="caution">
    <text evidence="17">The sequence shown here is derived from an EMBL/GenBank/DDBJ whole genome shotgun (WGS) entry which is preliminary data.</text>
</comment>
<comment type="catalytic activity">
    <reaction evidence="1 16">
        <text>(R)-pantothenate + ATP = (R)-4'-phosphopantothenate + ADP + H(+)</text>
        <dbReference type="Rhea" id="RHEA:16373"/>
        <dbReference type="ChEBI" id="CHEBI:10986"/>
        <dbReference type="ChEBI" id="CHEBI:15378"/>
        <dbReference type="ChEBI" id="CHEBI:29032"/>
        <dbReference type="ChEBI" id="CHEBI:30616"/>
        <dbReference type="ChEBI" id="CHEBI:456216"/>
        <dbReference type="EC" id="2.7.1.33"/>
    </reaction>
</comment>
<dbReference type="NCBIfam" id="TIGR00671">
    <property type="entry name" value="baf"/>
    <property type="match status" value="1"/>
</dbReference>
<dbReference type="HAMAP" id="MF_01274">
    <property type="entry name" value="Pantothen_kinase_3"/>
    <property type="match status" value="1"/>
</dbReference>
<keyword evidence="13 16" id="KW-0173">Coenzyme A biosynthesis</keyword>
<proteinExistence type="inferred from homology"/>
<feature type="binding site" evidence="16">
    <location>
        <position position="87"/>
    </location>
    <ligand>
        <name>substrate</name>
    </ligand>
</feature>
<evidence type="ECO:0000256" key="9">
    <source>
        <dbReference type="ARBA" id="ARBA00022741"/>
    </source>
</evidence>
<dbReference type="InterPro" id="IPR004619">
    <property type="entry name" value="Type_III_PanK"/>
</dbReference>